<evidence type="ECO:0000256" key="2">
    <source>
        <dbReference type="ARBA" id="ARBA00023315"/>
    </source>
</evidence>
<evidence type="ECO:0000256" key="1">
    <source>
        <dbReference type="ARBA" id="ARBA00022679"/>
    </source>
</evidence>
<keyword evidence="2" id="KW-0012">Acyltransferase</keyword>
<reference evidence="5" key="1">
    <citation type="journal article" date="2019" name="Int. J. Syst. Evol. Microbiol.">
        <title>The Global Catalogue of Microorganisms (GCM) 10K type strain sequencing project: providing services to taxonomists for standard genome sequencing and annotation.</title>
        <authorList>
            <consortium name="The Broad Institute Genomics Platform"/>
            <consortium name="The Broad Institute Genome Sequencing Center for Infectious Disease"/>
            <person name="Wu L."/>
            <person name="Ma J."/>
        </authorList>
    </citation>
    <scope>NUCLEOTIDE SEQUENCE [LARGE SCALE GENOMIC DNA]</scope>
    <source>
        <strain evidence="5">JCM 16545</strain>
    </source>
</reference>
<evidence type="ECO:0000259" key="3">
    <source>
        <dbReference type="PROSITE" id="PS51186"/>
    </source>
</evidence>
<dbReference type="InterPro" id="IPR000182">
    <property type="entry name" value="GNAT_dom"/>
</dbReference>
<dbReference type="PANTHER" id="PTHR43877">
    <property type="entry name" value="AMINOALKYLPHOSPHONATE N-ACETYLTRANSFERASE-RELATED-RELATED"/>
    <property type="match status" value="1"/>
</dbReference>
<keyword evidence="1" id="KW-0808">Transferase</keyword>
<dbReference type="PROSITE" id="PS51186">
    <property type="entry name" value="GNAT"/>
    <property type="match status" value="1"/>
</dbReference>
<proteinExistence type="predicted"/>
<dbReference type="InterPro" id="IPR016181">
    <property type="entry name" value="Acyl_CoA_acyltransferase"/>
</dbReference>
<protein>
    <submittedName>
        <fullName evidence="4">GNAT family N-acetyltransferase</fullName>
    </submittedName>
</protein>
<dbReference type="Gene3D" id="3.40.630.30">
    <property type="match status" value="1"/>
</dbReference>
<dbReference type="InterPro" id="IPR050832">
    <property type="entry name" value="Bact_Acetyltransf"/>
</dbReference>
<name>A0ABW4X277_9BACT</name>
<dbReference type="PANTHER" id="PTHR43877:SF2">
    <property type="entry name" value="AMINOALKYLPHOSPHONATE N-ACETYLTRANSFERASE-RELATED"/>
    <property type="match status" value="1"/>
</dbReference>
<dbReference type="RefSeq" id="WP_377470591.1">
    <property type="nucleotide sequence ID" value="NZ_JBHUHV010000058.1"/>
</dbReference>
<evidence type="ECO:0000313" key="5">
    <source>
        <dbReference type="Proteomes" id="UP001597369"/>
    </source>
</evidence>
<dbReference type="Pfam" id="PF00583">
    <property type="entry name" value="Acetyltransf_1"/>
    <property type="match status" value="1"/>
</dbReference>
<dbReference type="SUPFAM" id="SSF55729">
    <property type="entry name" value="Acyl-CoA N-acyltransferases (Nat)"/>
    <property type="match status" value="1"/>
</dbReference>
<accession>A0ABW4X277</accession>
<dbReference type="Proteomes" id="UP001597369">
    <property type="component" value="Unassembled WGS sequence"/>
</dbReference>
<organism evidence="4 5">
    <name type="scientific">Pontibacter silvestris</name>
    <dbReference type="NCBI Taxonomy" id="2305183"/>
    <lineage>
        <taxon>Bacteria</taxon>
        <taxon>Pseudomonadati</taxon>
        <taxon>Bacteroidota</taxon>
        <taxon>Cytophagia</taxon>
        <taxon>Cytophagales</taxon>
        <taxon>Hymenobacteraceae</taxon>
        <taxon>Pontibacter</taxon>
    </lineage>
</organism>
<dbReference type="EMBL" id="JBHUHV010000058">
    <property type="protein sequence ID" value="MFD2069084.1"/>
    <property type="molecule type" value="Genomic_DNA"/>
</dbReference>
<gene>
    <name evidence="4" type="ORF">ACFSKU_19515</name>
</gene>
<dbReference type="CDD" id="cd04301">
    <property type="entry name" value="NAT_SF"/>
    <property type="match status" value="1"/>
</dbReference>
<keyword evidence="5" id="KW-1185">Reference proteome</keyword>
<sequence>MIRLSRTSSHDKDFIYLTKLLDKVLWDRYADIQAQYEQFNSIENIPSVIIAYLNGEAVGCGSFKKFDKQTAEIKRVFVKPEHRGKGIAAALLADIECWMHESGFTKAVLETGDRLQEAIGLYRKKGYEVIENYGPYAEMEHSICMSKELAATANN</sequence>
<evidence type="ECO:0000313" key="4">
    <source>
        <dbReference type="EMBL" id="MFD2069084.1"/>
    </source>
</evidence>
<feature type="domain" description="N-acetyltransferase" evidence="3">
    <location>
        <begin position="1"/>
        <end position="150"/>
    </location>
</feature>
<comment type="caution">
    <text evidence="4">The sequence shown here is derived from an EMBL/GenBank/DDBJ whole genome shotgun (WGS) entry which is preliminary data.</text>
</comment>